<feature type="domain" description="GtrA/DPMS transmembrane" evidence="7">
    <location>
        <begin position="23"/>
        <end position="139"/>
    </location>
</feature>
<evidence type="ECO:0000256" key="6">
    <source>
        <dbReference type="SAM" id="Phobius"/>
    </source>
</evidence>
<proteinExistence type="inferred from homology"/>
<keyword evidence="3 6" id="KW-0812">Transmembrane</keyword>
<evidence type="ECO:0000256" key="4">
    <source>
        <dbReference type="ARBA" id="ARBA00022989"/>
    </source>
</evidence>
<evidence type="ECO:0000313" key="8">
    <source>
        <dbReference type="EMBL" id="MBC5603622.1"/>
    </source>
</evidence>
<evidence type="ECO:0000256" key="2">
    <source>
        <dbReference type="ARBA" id="ARBA00009399"/>
    </source>
</evidence>
<dbReference type="PANTHER" id="PTHR38459">
    <property type="entry name" value="PROPHAGE BACTOPRENOL-LINKED GLUCOSE TRANSLOCASE HOMOLOG"/>
    <property type="match status" value="1"/>
</dbReference>
<keyword evidence="5 6" id="KW-0472">Membrane</keyword>
<dbReference type="EMBL" id="JACOOE010000001">
    <property type="protein sequence ID" value="MBC5603622.1"/>
    <property type="molecule type" value="Genomic_DNA"/>
</dbReference>
<feature type="transmembrane region" description="Helical" evidence="6">
    <location>
        <begin position="113"/>
        <end position="133"/>
    </location>
</feature>
<dbReference type="Pfam" id="PF04138">
    <property type="entry name" value="GtrA_DPMS_TM"/>
    <property type="match status" value="1"/>
</dbReference>
<evidence type="ECO:0000259" key="7">
    <source>
        <dbReference type="Pfam" id="PF04138"/>
    </source>
</evidence>
<evidence type="ECO:0000313" key="9">
    <source>
        <dbReference type="Proteomes" id="UP000600600"/>
    </source>
</evidence>
<dbReference type="RefSeq" id="WP_186966352.1">
    <property type="nucleotide sequence ID" value="NZ_CP182814.1"/>
</dbReference>
<reference evidence="8 9" key="1">
    <citation type="submission" date="2020-08" db="EMBL/GenBank/DDBJ databases">
        <title>Genome public.</title>
        <authorList>
            <person name="Liu C."/>
            <person name="Sun Q."/>
        </authorList>
    </citation>
    <scope>NUCLEOTIDE SEQUENCE [LARGE SCALE GENOMIC DNA]</scope>
    <source>
        <strain evidence="8 9">M27</strain>
    </source>
</reference>
<keyword evidence="4 6" id="KW-1133">Transmembrane helix</keyword>
<comment type="caution">
    <text evidence="8">The sequence shown here is derived from an EMBL/GenBank/DDBJ whole genome shotgun (WGS) entry which is preliminary data.</text>
</comment>
<organism evidence="8 9">
    <name type="scientific">Bacteroides difficilis</name>
    <dbReference type="NCBI Taxonomy" id="2763021"/>
    <lineage>
        <taxon>Bacteria</taxon>
        <taxon>Pseudomonadati</taxon>
        <taxon>Bacteroidota</taxon>
        <taxon>Bacteroidia</taxon>
        <taxon>Bacteroidales</taxon>
        <taxon>Bacteroidaceae</taxon>
        <taxon>Bacteroides</taxon>
    </lineage>
</organism>
<evidence type="ECO:0000256" key="5">
    <source>
        <dbReference type="ARBA" id="ARBA00023136"/>
    </source>
</evidence>
<comment type="subcellular location">
    <subcellularLocation>
        <location evidence="1">Membrane</location>
        <topology evidence="1">Multi-pass membrane protein</topology>
    </subcellularLocation>
</comment>
<dbReference type="PANTHER" id="PTHR38459:SF1">
    <property type="entry name" value="PROPHAGE BACTOPRENOL-LINKED GLUCOSE TRANSLOCASE HOMOLOG"/>
    <property type="match status" value="1"/>
</dbReference>
<gene>
    <name evidence="8" type="ORF">H8S67_02880</name>
</gene>
<sequence>MLSNFFNKLLIAPTNNIFYQFVRYTFVGGLAFIVDFGLLYVLTEYLNLYYVVSATLSFIAGLLVNYFISITWVFAKAGASKHIVEFIYFASIGIIGLLLNALILWFITESFDIYYMYSKLIAAVIVYLWNFLARKYFLFSKNRI</sequence>
<feature type="transmembrane region" description="Helical" evidence="6">
    <location>
        <begin position="21"/>
        <end position="42"/>
    </location>
</feature>
<comment type="similarity">
    <text evidence="2">Belongs to the GtrA family.</text>
</comment>
<protein>
    <submittedName>
        <fullName evidence="8">GtrA family protein</fullName>
    </submittedName>
</protein>
<name>A0ABR7C736_9BACE</name>
<feature type="transmembrane region" description="Helical" evidence="6">
    <location>
        <begin position="86"/>
        <end position="107"/>
    </location>
</feature>
<dbReference type="InterPro" id="IPR051401">
    <property type="entry name" value="GtrA_CellWall_Glycosyl"/>
</dbReference>
<dbReference type="Proteomes" id="UP000600600">
    <property type="component" value="Unassembled WGS sequence"/>
</dbReference>
<keyword evidence="9" id="KW-1185">Reference proteome</keyword>
<accession>A0ABR7C736</accession>
<evidence type="ECO:0000256" key="1">
    <source>
        <dbReference type="ARBA" id="ARBA00004141"/>
    </source>
</evidence>
<evidence type="ECO:0000256" key="3">
    <source>
        <dbReference type="ARBA" id="ARBA00022692"/>
    </source>
</evidence>
<dbReference type="InterPro" id="IPR007267">
    <property type="entry name" value="GtrA_DPMS_TM"/>
</dbReference>
<feature type="transmembrane region" description="Helical" evidence="6">
    <location>
        <begin position="48"/>
        <end position="74"/>
    </location>
</feature>